<accession>A0A5D3DAH4</accession>
<dbReference type="EMBL" id="SSTE01018788">
    <property type="protein sequence ID" value="KAA0038039.1"/>
    <property type="molecule type" value="Genomic_DNA"/>
</dbReference>
<evidence type="ECO:0000313" key="4">
    <source>
        <dbReference type="Proteomes" id="UP000321947"/>
    </source>
</evidence>
<evidence type="ECO:0000313" key="1">
    <source>
        <dbReference type="EMBL" id="KAA0038039.1"/>
    </source>
</evidence>
<dbReference type="Proteomes" id="UP000321393">
    <property type="component" value="Unassembled WGS sequence"/>
</dbReference>
<organism evidence="2 4">
    <name type="scientific">Cucumis melo var. makuwa</name>
    <name type="common">Oriental melon</name>
    <dbReference type="NCBI Taxonomy" id="1194695"/>
    <lineage>
        <taxon>Eukaryota</taxon>
        <taxon>Viridiplantae</taxon>
        <taxon>Streptophyta</taxon>
        <taxon>Embryophyta</taxon>
        <taxon>Tracheophyta</taxon>
        <taxon>Spermatophyta</taxon>
        <taxon>Magnoliopsida</taxon>
        <taxon>eudicotyledons</taxon>
        <taxon>Gunneridae</taxon>
        <taxon>Pentapetalae</taxon>
        <taxon>rosids</taxon>
        <taxon>fabids</taxon>
        <taxon>Cucurbitales</taxon>
        <taxon>Cucurbitaceae</taxon>
        <taxon>Benincaseae</taxon>
        <taxon>Cucumis</taxon>
    </lineage>
</organism>
<sequence>MTGLRARPRDPVQGVPDAPLRDDAPLSILMAFNFSPILPVEAEASAGRFDSRLDEMELKFDNMYSKLDHMESSVMVKLSAIKELLTVLVTKEVGSSLYPIEDDGVLIVPMNCSDVEDGVSPYSILPFDKLQTKEFCFNIQSLTSSTMIEPLLDMDTDNEAPPQQLKRKNAIKFPPPVMQRNRWNRFMIPCK</sequence>
<dbReference type="Proteomes" id="UP000321947">
    <property type="component" value="Unassembled WGS sequence"/>
</dbReference>
<comment type="caution">
    <text evidence="2">The sequence shown here is derived from an EMBL/GenBank/DDBJ whole genome shotgun (WGS) entry which is preliminary data.</text>
</comment>
<evidence type="ECO:0000313" key="3">
    <source>
        <dbReference type="Proteomes" id="UP000321393"/>
    </source>
</evidence>
<proteinExistence type="predicted"/>
<dbReference type="AlphaFoldDB" id="A0A5D3DAH4"/>
<protein>
    <submittedName>
        <fullName evidence="2">Uncharacterized protein</fullName>
    </submittedName>
</protein>
<dbReference type="EMBL" id="SSTD01006251">
    <property type="protein sequence ID" value="TYK20563.1"/>
    <property type="molecule type" value="Genomic_DNA"/>
</dbReference>
<evidence type="ECO:0000313" key="2">
    <source>
        <dbReference type="EMBL" id="TYK20563.1"/>
    </source>
</evidence>
<gene>
    <name evidence="2" type="ORF">E5676_scaffold237G001530</name>
    <name evidence="1" type="ORF">E6C27_scaffold36G002390</name>
</gene>
<reference evidence="3 4" key="1">
    <citation type="submission" date="2019-08" db="EMBL/GenBank/DDBJ databases">
        <title>Draft genome sequences of two oriental melons (Cucumis melo L. var makuwa).</title>
        <authorList>
            <person name="Kwon S.-Y."/>
        </authorList>
    </citation>
    <scope>NUCLEOTIDE SEQUENCE [LARGE SCALE GENOMIC DNA]</scope>
    <source>
        <strain evidence="4">cv. Chang Bougi</strain>
        <strain evidence="3">cv. SW 3</strain>
        <tissue evidence="2">Leaf</tissue>
    </source>
</reference>
<name>A0A5D3DAH4_CUCMM</name>